<keyword evidence="2" id="KW-1185">Reference proteome</keyword>
<name>A0A2R6NUM3_9APHY</name>
<protein>
    <submittedName>
        <fullName evidence="1">Uncharacterized protein</fullName>
    </submittedName>
</protein>
<sequence length="106" mass="11531">MEYGSSKKLGEDWRIVLVAIEENLENEMRQEVGVDVQCHVAGGCRVYVEVNTGDSRSPRVMNEVSGAGEGTDEDVKRLAKMSILDGVCKECKTGTAGKHDLDSLLS</sequence>
<gene>
    <name evidence="1" type="ORF">PHLCEN_2v8101</name>
</gene>
<reference evidence="1 2" key="1">
    <citation type="submission" date="2018-02" db="EMBL/GenBank/DDBJ databases">
        <title>Genome sequence of the basidiomycete white-rot fungus Phlebia centrifuga.</title>
        <authorList>
            <person name="Granchi Z."/>
            <person name="Peng M."/>
            <person name="de Vries R.P."/>
            <person name="Hilden K."/>
            <person name="Makela M.R."/>
            <person name="Grigoriev I."/>
            <person name="Riley R."/>
        </authorList>
    </citation>
    <scope>NUCLEOTIDE SEQUENCE [LARGE SCALE GENOMIC DNA]</scope>
    <source>
        <strain evidence="1 2">FBCC195</strain>
    </source>
</reference>
<dbReference type="EMBL" id="MLYV02000817">
    <property type="protein sequence ID" value="PSR77027.1"/>
    <property type="molecule type" value="Genomic_DNA"/>
</dbReference>
<proteinExistence type="predicted"/>
<comment type="caution">
    <text evidence="1">The sequence shown here is derived from an EMBL/GenBank/DDBJ whole genome shotgun (WGS) entry which is preliminary data.</text>
</comment>
<evidence type="ECO:0000313" key="1">
    <source>
        <dbReference type="EMBL" id="PSR77027.1"/>
    </source>
</evidence>
<evidence type="ECO:0000313" key="2">
    <source>
        <dbReference type="Proteomes" id="UP000186601"/>
    </source>
</evidence>
<dbReference type="AlphaFoldDB" id="A0A2R6NUM3"/>
<organism evidence="1 2">
    <name type="scientific">Hermanssonia centrifuga</name>
    <dbReference type="NCBI Taxonomy" id="98765"/>
    <lineage>
        <taxon>Eukaryota</taxon>
        <taxon>Fungi</taxon>
        <taxon>Dikarya</taxon>
        <taxon>Basidiomycota</taxon>
        <taxon>Agaricomycotina</taxon>
        <taxon>Agaricomycetes</taxon>
        <taxon>Polyporales</taxon>
        <taxon>Meruliaceae</taxon>
        <taxon>Hermanssonia</taxon>
    </lineage>
</organism>
<dbReference type="Proteomes" id="UP000186601">
    <property type="component" value="Unassembled WGS sequence"/>
</dbReference>
<accession>A0A2R6NUM3</accession>